<feature type="region of interest" description="Disordered" evidence="1">
    <location>
        <begin position="26"/>
        <end position="56"/>
    </location>
</feature>
<proteinExistence type="predicted"/>
<evidence type="ECO:0000313" key="4">
    <source>
        <dbReference type="Proteomes" id="UP000443582"/>
    </source>
</evidence>
<dbReference type="RefSeq" id="WP_114706403.1">
    <property type="nucleotide sequence ID" value="NZ_QDKL01000002.1"/>
</dbReference>
<name>A0ABY0IEE9_9BACT</name>
<gene>
    <name evidence="3" type="ORF">DAY19_06525</name>
</gene>
<comment type="caution">
    <text evidence="3">The sequence shown here is derived from an EMBL/GenBank/DDBJ whole genome shotgun (WGS) entry which is preliminary data.</text>
</comment>
<accession>A0ABY0IEE9</accession>
<sequence length="79" mass="9387">MKRLLLFAMIFSSLFSYAEKDRNISSVGNEGSYSNSAAYVEDKIPEDSREKDDSRQRISRDYFEKYVHPEIHDKKFRED</sequence>
<keyword evidence="2" id="KW-0732">Signal</keyword>
<keyword evidence="4" id="KW-1185">Reference proteome</keyword>
<feature type="chain" id="PRO_5046759976" evidence="2">
    <location>
        <begin position="19"/>
        <end position="79"/>
    </location>
</feature>
<evidence type="ECO:0000313" key="3">
    <source>
        <dbReference type="EMBL" id="RZF21336.1"/>
    </source>
</evidence>
<evidence type="ECO:0000256" key="2">
    <source>
        <dbReference type="SAM" id="SignalP"/>
    </source>
</evidence>
<organism evidence="3 4">
    <name type="scientific">Halobacteriovorax vibrionivorans</name>
    <dbReference type="NCBI Taxonomy" id="2152716"/>
    <lineage>
        <taxon>Bacteria</taxon>
        <taxon>Pseudomonadati</taxon>
        <taxon>Bdellovibrionota</taxon>
        <taxon>Bacteriovoracia</taxon>
        <taxon>Bacteriovoracales</taxon>
        <taxon>Halobacteriovoraceae</taxon>
        <taxon>Halobacteriovorax</taxon>
    </lineage>
</organism>
<feature type="signal peptide" evidence="2">
    <location>
        <begin position="1"/>
        <end position="18"/>
    </location>
</feature>
<reference evidence="4" key="1">
    <citation type="journal article" date="2019" name="Int. J. Syst. Evol. Microbiol.">
        <title>Halobacteriovorax valvorus sp. nov., a novel prokaryotic predator isolated from coastal seawater of China.</title>
        <authorList>
            <person name="Chen M.-X."/>
        </authorList>
    </citation>
    <scope>NUCLEOTIDE SEQUENCE [LARGE SCALE GENOMIC DNA]</scope>
    <source>
        <strain evidence="4">BL9</strain>
    </source>
</reference>
<dbReference type="Proteomes" id="UP000443582">
    <property type="component" value="Unassembled WGS sequence"/>
</dbReference>
<protein>
    <submittedName>
        <fullName evidence="3">Uncharacterized protein</fullName>
    </submittedName>
</protein>
<dbReference type="EMBL" id="QDKL01000002">
    <property type="protein sequence ID" value="RZF21336.1"/>
    <property type="molecule type" value="Genomic_DNA"/>
</dbReference>
<feature type="compositionally biased region" description="Basic and acidic residues" evidence="1">
    <location>
        <begin position="40"/>
        <end position="56"/>
    </location>
</feature>
<evidence type="ECO:0000256" key="1">
    <source>
        <dbReference type="SAM" id="MobiDB-lite"/>
    </source>
</evidence>
<feature type="compositionally biased region" description="Polar residues" evidence="1">
    <location>
        <begin position="26"/>
        <end position="37"/>
    </location>
</feature>